<keyword evidence="3" id="KW-1185">Reference proteome</keyword>
<proteinExistence type="predicted"/>
<evidence type="ECO:0000313" key="2">
    <source>
        <dbReference type="EMBL" id="KAG2601059.1"/>
    </source>
</evidence>
<protein>
    <submittedName>
        <fullName evidence="2">Uncharacterized protein</fullName>
    </submittedName>
</protein>
<organism evidence="2 3">
    <name type="scientific">Panicum virgatum</name>
    <name type="common">Blackwell switchgrass</name>
    <dbReference type="NCBI Taxonomy" id="38727"/>
    <lineage>
        <taxon>Eukaryota</taxon>
        <taxon>Viridiplantae</taxon>
        <taxon>Streptophyta</taxon>
        <taxon>Embryophyta</taxon>
        <taxon>Tracheophyta</taxon>
        <taxon>Spermatophyta</taxon>
        <taxon>Magnoliopsida</taxon>
        <taxon>Liliopsida</taxon>
        <taxon>Poales</taxon>
        <taxon>Poaceae</taxon>
        <taxon>PACMAD clade</taxon>
        <taxon>Panicoideae</taxon>
        <taxon>Panicodae</taxon>
        <taxon>Paniceae</taxon>
        <taxon>Panicinae</taxon>
        <taxon>Panicum</taxon>
        <taxon>Panicum sect. Hiantes</taxon>
    </lineage>
</organism>
<feature type="transmembrane region" description="Helical" evidence="1">
    <location>
        <begin position="107"/>
        <end position="125"/>
    </location>
</feature>
<keyword evidence="1" id="KW-0812">Transmembrane</keyword>
<name>A0A8T0SYA3_PANVG</name>
<reference evidence="2" key="1">
    <citation type="submission" date="2020-05" db="EMBL/GenBank/DDBJ databases">
        <title>WGS assembly of Panicum virgatum.</title>
        <authorList>
            <person name="Lovell J.T."/>
            <person name="Jenkins J."/>
            <person name="Shu S."/>
            <person name="Juenger T.E."/>
            <person name="Schmutz J."/>
        </authorList>
    </citation>
    <scope>NUCLEOTIDE SEQUENCE</scope>
    <source>
        <strain evidence="2">AP13</strain>
    </source>
</reference>
<feature type="transmembrane region" description="Helical" evidence="1">
    <location>
        <begin position="79"/>
        <end position="101"/>
    </location>
</feature>
<keyword evidence="1" id="KW-1133">Transmembrane helix</keyword>
<feature type="transmembrane region" description="Helical" evidence="1">
    <location>
        <begin position="163"/>
        <end position="187"/>
    </location>
</feature>
<sequence>MRNIFKRALQMSHFGRARRFSLWFLALLFHTTNALLYVLKMEEDRWCLLMKDTGLGITLIFCIGLVILLHQSFAVTKDVWICCAIFGSLYVVTAAVTLFKIPTWSDIVLGLIHTVITVFMSILRFSCQAGFLRFEKFPFIVAILGFIGGCLPFIPLPEKLSEISAYMVAAFIGELFRLLDVIFIMGLTRRDRINRFLVRLQEFLI</sequence>
<keyword evidence="1" id="KW-0472">Membrane</keyword>
<accession>A0A8T0SYA3</accession>
<dbReference type="AlphaFoldDB" id="A0A8T0SYA3"/>
<dbReference type="Proteomes" id="UP000823388">
    <property type="component" value="Chromosome 5K"/>
</dbReference>
<evidence type="ECO:0000313" key="3">
    <source>
        <dbReference type="Proteomes" id="UP000823388"/>
    </source>
</evidence>
<evidence type="ECO:0000256" key="1">
    <source>
        <dbReference type="SAM" id="Phobius"/>
    </source>
</evidence>
<gene>
    <name evidence="2" type="ORF">PVAP13_5KG566900</name>
</gene>
<feature type="transmembrane region" description="Helical" evidence="1">
    <location>
        <begin position="137"/>
        <end position="157"/>
    </location>
</feature>
<feature type="transmembrane region" description="Helical" evidence="1">
    <location>
        <begin position="53"/>
        <end position="70"/>
    </location>
</feature>
<comment type="caution">
    <text evidence="2">The sequence shown here is derived from an EMBL/GenBank/DDBJ whole genome shotgun (WGS) entry which is preliminary data.</text>
</comment>
<dbReference type="EMBL" id="CM029045">
    <property type="protein sequence ID" value="KAG2601059.1"/>
    <property type="molecule type" value="Genomic_DNA"/>
</dbReference>